<comment type="catalytic activity">
    <reaction evidence="10 11">
        <text>shikimate + ATP = 3-phosphoshikimate + ADP + H(+)</text>
        <dbReference type="Rhea" id="RHEA:13121"/>
        <dbReference type="ChEBI" id="CHEBI:15378"/>
        <dbReference type="ChEBI" id="CHEBI:30616"/>
        <dbReference type="ChEBI" id="CHEBI:36208"/>
        <dbReference type="ChEBI" id="CHEBI:145989"/>
        <dbReference type="ChEBI" id="CHEBI:456216"/>
        <dbReference type="EC" id="2.7.1.71"/>
    </reaction>
</comment>
<comment type="similarity">
    <text evidence="2 11">Belongs to the shikimate kinase family.</text>
</comment>
<dbReference type="Gene3D" id="3.40.50.300">
    <property type="entry name" value="P-loop containing nucleotide triphosphate hydrolases"/>
    <property type="match status" value="1"/>
</dbReference>
<dbReference type="InterPro" id="IPR031322">
    <property type="entry name" value="Shikimate/glucono_kinase"/>
</dbReference>
<reference evidence="13 14" key="1">
    <citation type="journal article" date="2016" name="Int. J. Syst. Evol. Microbiol.">
        <title>Arsenicitalea aurantiaca gen. nov., sp. nov., a new member of the family Hyphomicrobiaceae, isolated from high-arsenic sediment.</title>
        <authorList>
            <person name="Mu Y."/>
            <person name="Zhou L."/>
            <person name="Zeng X.C."/>
            <person name="Liu L."/>
            <person name="Pan Y."/>
            <person name="Chen X."/>
            <person name="Wang J."/>
            <person name="Li S."/>
            <person name="Li W.J."/>
            <person name="Wang Y."/>
        </authorList>
    </citation>
    <scope>NUCLEOTIDE SEQUENCE [LARGE SCALE GENOMIC DNA]</scope>
    <source>
        <strain evidence="13 14">42-50</strain>
    </source>
</reference>
<dbReference type="GO" id="GO:0004765">
    <property type="term" value="F:shikimate kinase activity"/>
    <property type="evidence" value="ECO:0007669"/>
    <property type="project" value="UniProtKB-UniRule"/>
</dbReference>
<keyword evidence="14" id="KW-1185">Reference proteome</keyword>
<dbReference type="InterPro" id="IPR000623">
    <property type="entry name" value="Shikimate_kinase/TSH1"/>
</dbReference>
<dbReference type="PANTHER" id="PTHR21087">
    <property type="entry name" value="SHIKIMATE KINASE"/>
    <property type="match status" value="1"/>
</dbReference>
<feature type="binding site" evidence="11">
    <location>
        <position position="137"/>
    </location>
    <ligand>
        <name>substrate</name>
    </ligand>
</feature>
<comment type="cofactor">
    <cofactor evidence="11">
        <name>Mg(2+)</name>
        <dbReference type="ChEBI" id="CHEBI:18420"/>
    </cofactor>
    <text evidence="11">Binds 1 Mg(2+) ion per subunit.</text>
</comment>
<dbReference type="AlphaFoldDB" id="A0A433X620"/>
<keyword evidence="6 11" id="KW-0547">Nucleotide-binding</keyword>
<keyword evidence="7 11" id="KW-0418">Kinase</keyword>
<protein>
    <recommendedName>
        <fullName evidence="3 11">Shikimate kinase</fullName>
        <shortName evidence="11">SK</shortName>
        <ecNumber evidence="3 11">2.7.1.71</ecNumber>
    </recommendedName>
</protein>
<feature type="binding site" evidence="11">
    <location>
        <position position="115"/>
    </location>
    <ligand>
        <name>substrate</name>
    </ligand>
</feature>
<evidence type="ECO:0000256" key="12">
    <source>
        <dbReference type="SAM" id="MobiDB-lite"/>
    </source>
</evidence>
<dbReference type="GO" id="GO:0000287">
    <property type="term" value="F:magnesium ion binding"/>
    <property type="evidence" value="ECO:0007669"/>
    <property type="project" value="UniProtKB-UniRule"/>
</dbReference>
<dbReference type="Proteomes" id="UP000281547">
    <property type="component" value="Unassembled WGS sequence"/>
</dbReference>
<evidence type="ECO:0000313" key="14">
    <source>
        <dbReference type="Proteomes" id="UP000281547"/>
    </source>
</evidence>
<dbReference type="EMBL" id="RZNJ01000005">
    <property type="protein sequence ID" value="RUT29489.1"/>
    <property type="molecule type" value="Genomic_DNA"/>
</dbReference>
<accession>A0A433X620</accession>
<evidence type="ECO:0000256" key="3">
    <source>
        <dbReference type="ARBA" id="ARBA00012154"/>
    </source>
</evidence>
<dbReference type="PRINTS" id="PR01100">
    <property type="entry name" value="SHIKIMTKNASE"/>
</dbReference>
<feature type="binding site" evidence="11">
    <location>
        <begin position="69"/>
        <end position="74"/>
    </location>
    <ligand>
        <name>ATP</name>
        <dbReference type="ChEBI" id="CHEBI:30616"/>
    </ligand>
</feature>
<evidence type="ECO:0000256" key="1">
    <source>
        <dbReference type="ARBA" id="ARBA00004842"/>
    </source>
</evidence>
<keyword evidence="11" id="KW-0460">Magnesium</keyword>
<feature type="binding site" evidence="11">
    <location>
        <position position="73"/>
    </location>
    <ligand>
        <name>Mg(2+)</name>
        <dbReference type="ChEBI" id="CHEBI:18420"/>
    </ligand>
</feature>
<dbReference type="GO" id="GO:0009073">
    <property type="term" value="P:aromatic amino acid family biosynthetic process"/>
    <property type="evidence" value="ECO:0007669"/>
    <property type="project" value="UniProtKB-KW"/>
</dbReference>
<keyword evidence="9 11" id="KW-0057">Aromatic amino acid biosynthesis</keyword>
<name>A0A433X620_9HYPH</name>
<evidence type="ECO:0000256" key="4">
    <source>
        <dbReference type="ARBA" id="ARBA00022605"/>
    </source>
</evidence>
<dbReference type="HAMAP" id="MF_00109">
    <property type="entry name" value="Shikimate_kinase"/>
    <property type="match status" value="1"/>
</dbReference>
<dbReference type="EC" id="2.7.1.71" evidence="3 11"/>
<feature type="binding site" evidence="11">
    <location>
        <position position="175"/>
    </location>
    <ligand>
        <name>ATP</name>
        <dbReference type="ChEBI" id="CHEBI:30616"/>
    </ligand>
</feature>
<dbReference type="GO" id="GO:0005829">
    <property type="term" value="C:cytosol"/>
    <property type="evidence" value="ECO:0007669"/>
    <property type="project" value="TreeGrafter"/>
</dbReference>
<organism evidence="13 14">
    <name type="scientific">Arsenicitalea aurantiaca</name>
    <dbReference type="NCBI Taxonomy" id="1783274"/>
    <lineage>
        <taxon>Bacteria</taxon>
        <taxon>Pseudomonadati</taxon>
        <taxon>Pseudomonadota</taxon>
        <taxon>Alphaproteobacteria</taxon>
        <taxon>Hyphomicrobiales</taxon>
        <taxon>Devosiaceae</taxon>
        <taxon>Arsenicitalea</taxon>
    </lineage>
</organism>
<evidence type="ECO:0000256" key="10">
    <source>
        <dbReference type="ARBA" id="ARBA00048567"/>
    </source>
</evidence>
<comment type="subcellular location">
    <subcellularLocation>
        <location evidence="11">Cytoplasm</location>
    </subcellularLocation>
</comment>
<dbReference type="PROSITE" id="PS01128">
    <property type="entry name" value="SHIKIMATE_KINASE"/>
    <property type="match status" value="1"/>
</dbReference>
<sequence length="234" mass="25091">MIFPSFRPCVQACQPARGLTTGRAPASTRNDDHTGPRLTRGNAAERKVEREALISLLAGRPIVLVGMMGAGKTTVGRKLASRLGLAFVDSDDAIEAAAGMKIEDIFATRGEAEFRAGETRVISRLLREPDTLIATGGGAFINPETRELIKAGGISVWIKADFELLFSRVSRRSNRPLLKTADPRATLKALIDQRYPIYAEADVTIVSRDVPQDVVAADIIAALSAHLSGTGPQT</sequence>
<keyword evidence="11" id="KW-0479">Metal-binding</keyword>
<evidence type="ECO:0000256" key="6">
    <source>
        <dbReference type="ARBA" id="ARBA00022741"/>
    </source>
</evidence>
<dbReference type="InterPro" id="IPR027417">
    <property type="entry name" value="P-loop_NTPase"/>
</dbReference>
<evidence type="ECO:0000256" key="5">
    <source>
        <dbReference type="ARBA" id="ARBA00022679"/>
    </source>
</evidence>
<dbReference type="UniPathway" id="UPA00053">
    <property type="reaction ID" value="UER00088"/>
</dbReference>
<keyword evidence="8 11" id="KW-0067">ATP-binding</keyword>
<keyword evidence="11" id="KW-0963">Cytoplasm</keyword>
<feature type="binding site" evidence="11">
    <location>
        <position position="194"/>
    </location>
    <ligand>
        <name>substrate</name>
    </ligand>
</feature>
<proteinExistence type="inferred from homology"/>
<comment type="function">
    <text evidence="11">Catalyzes the specific phosphorylation of the 3-hydroxyl group of shikimic acid using ATP as a cosubstrate.</text>
</comment>
<comment type="subunit">
    <text evidence="11">Monomer.</text>
</comment>
<dbReference type="PANTHER" id="PTHR21087:SF16">
    <property type="entry name" value="SHIKIMATE KINASE 1, CHLOROPLASTIC"/>
    <property type="match status" value="1"/>
</dbReference>
<dbReference type="CDD" id="cd00464">
    <property type="entry name" value="SK"/>
    <property type="match status" value="1"/>
</dbReference>
<feature type="region of interest" description="Disordered" evidence="12">
    <location>
        <begin position="18"/>
        <end position="44"/>
    </location>
</feature>
<evidence type="ECO:0000256" key="7">
    <source>
        <dbReference type="ARBA" id="ARBA00022777"/>
    </source>
</evidence>
<dbReference type="Pfam" id="PF01202">
    <property type="entry name" value="SKI"/>
    <property type="match status" value="1"/>
</dbReference>
<feature type="binding site" evidence="11">
    <location>
        <position position="91"/>
    </location>
    <ligand>
        <name>substrate</name>
    </ligand>
</feature>
<keyword evidence="4 11" id="KW-0028">Amino-acid biosynthesis</keyword>
<gene>
    <name evidence="11" type="primary">aroK</name>
    <name evidence="13" type="ORF">EMQ25_15180</name>
</gene>
<dbReference type="InterPro" id="IPR023000">
    <property type="entry name" value="Shikimate_kinase_CS"/>
</dbReference>
<dbReference type="GO" id="GO:0009423">
    <property type="term" value="P:chorismate biosynthetic process"/>
    <property type="evidence" value="ECO:0007669"/>
    <property type="project" value="UniProtKB-UniRule"/>
</dbReference>
<comment type="caution">
    <text evidence="11">Lacks conserved residue(s) required for the propagation of feature annotation.</text>
</comment>
<evidence type="ECO:0000313" key="13">
    <source>
        <dbReference type="EMBL" id="RUT29489.1"/>
    </source>
</evidence>
<comment type="caution">
    <text evidence="13">The sequence shown here is derived from an EMBL/GenBank/DDBJ whole genome shotgun (WGS) entry which is preliminary data.</text>
</comment>
<dbReference type="GO" id="GO:0005524">
    <property type="term" value="F:ATP binding"/>
    <property type="evidence" value="ECO:0007669"/>
    <property type="project" value="UniProtKB-UniRule"/>
</dbReference>
<evidence type="ECO:0000256" key="8">
    <source>
        <dbReference type="ARBA" id="ARBA00022840"/>
    </source>
</evidence>
<dbReference type="NCBIfam" id="NF010552">
    <property type="entry name" value="PRK13946.1"/>
    <property type="match status" value="1"/>
</dbReference>
<evidence type="ECO:0000256" key="11">
    <source>
        <dbReference type="HAMAP-Rule" id="MF_00109"/>
    </source>
</evidence>
<dbReference type="SUPFAM" id="SSF52540">
    <property type="entry name" value="P-loop containing nucleoside triphosphate hydrolases"/>
    <property type="match status" value="1"/>
</dbReference>
<keyword evidence="5 11" id="KW-0808">Transferase</keyword>
<dbReference type="GO" id="GO:0008652">
    <property type="term" value="P:amino acid biosynthetic process"/>
    <property type="evidence" value="ECO:0007669"/>
    <property type="project" value="UniProtKB-KW"/>
</dbReference>
<dbReference type="OrthoDB" id="9800332at2"/>
<evidence type="ECO:0000256" key="9">
    <source>
        <dbReference type="ARBA" id="ARBA00023141"/>
    </source>
</evidence>
<comment type="pathway">
    <text evidence="1 11">Metabolic intermediate biosynthesis; chorismate biosynthesis; chorismate from D-erythrose 4-phosphate and phosphoenolpyruvate: step 5/7.</text>
</comment>
<evidence type="ECO:0000256" key="2">
    <source>
        <dbReference type="ARBA" id="ARBA00006997"/>
    </source>
</evidence>